<comment type="caution">
    <text evidence="1">The sequence shown here is derived from an EMBL/GenBank/DDBJ whole genome shotgun (WGS) entry which is preliminary data.</text>
</comment>
<protein>
    <submittedName>
        <fullName evidence="1">Uncharacterized protein</fullName>
    </submittedName>
</protein>
<proteinExistence type="predicted"/>
<keyword evidence="2" id="KW-1185">Reference proteome</keyword>
<sequence>MVPNRTSVNGAQSETYLKQMSEEGDSRKRQLSIVCNEGLYARTVRSFITTSCVANGESDNQRQVVLGNDLLAIGSYFAKLTHRSAEAIKAQKQFSSFQLLLLLSYIAFVQHKGYSDEDIDLHIQSFCVVNQNRRRQLIPRALKVNQVICEIVRVCGWSIARATEVFFLCCWQSVQKTSTAFRSNFATRNTISKRVSRRGTTYQACYYASLLQQVLLEKLYIFRVDAAEEPQPSILLDASANSSTSRKRPLDNKRKTRSHKRTQVDTRIPSHQKDASDPAPLHAEGRVGTGDVRQALEQPVPSASHLLASTSGSKGSVISNGPQDMGQDLEGEFPSTIPAGIISQQEIDES</sequence>
<gene>
    <name evidence="1" type="ORF">BU25DRAFT_450398</name>
</gene>
<dbReference type="Proteomes" id="UP000799754">
    <property type="component" value="Unassembled WGS sequence"/>
</dbReference>
<accession>A0ACB6RTH3</accession>
<reference evidence="1" key="1">
    <citation type="journal article" date="2020" name="Stud. Mycol.">
        <title>101 Dothideomycetes genomes: a test case for predicting lifestyles and emergence of pathogens.</title>
        <authorList>
            <person name="Haridas S."/>
            <person name="Albert R."/>
            <person name="Binder M."/>
            <person name="Bloem J."/>
            <person name="Labutti K."/>
            <person name="Salamov A."/>
            <person name="Andreopoulos B."/>
            <person name="Baker S."/>
            <person name="Barry K."/>
            <person name="Bills G."/>
            <person name="Bluhm B."/>
            <person name="Cannon C."/>
            <person name="Castanera R."/>
            <person name="Culley D."/>
            <person name="Daum C."/>
            <person name="Ezra D."/>
            <person name="Gonzalez J."/>
            <person name="Henrissat B."/>
            <person name="Kuo A."/>
            <person name="Liang C."/>
            <person name="Lipzen A."/>
            <person name="Lutzoni F."/>
            <person name="Magnuson J."/>
            <person name="Mondo S."/>
            <person name="Nolan M."/>
            <person name="Ohm R."/>
            <person name="Pangilinan J."/>
            <person name="Park H.-J."/>
            <person name="Ramirez L."/>
            <person name="Alfaro M."/>
            <person name="Sun H."/>
            <person name="Tritt A."/>
            <person name="Yoshinaga Y."/>
            <person name="Zwiers L.-H."/>
            <person name="Turgeon B."/>
            <person name="Goodwin S."/>
            <person name="Spatafora J."/>
            <person name="Crous P."/>
            <person name="Grigoriev I."/>
        </authorList>
    </citation>
    <scope>NUCLEOTIDE SEQUENCE</scope>
    <source>
        <strain evidence="1">CBS 525.71</strain>
    </source>
</reference>
<name>A0ACB6RTH3_9PLEO</name>
<organism evidence="1 2">
    <name type="scientific">Macroventuria anomochaeta</name>
    <dbReference type="NCBI Taxonomy" id="301207"/>
    <lineage>
        <taxon>Eukaryota</taxon>
        <taxon>Fungi</taxon>
        <taxon>Dikarya</taxon>
        <taxon>Ascomycota</taxon>
        <taxon>Pezizomycotina</taxon>
        <taxon>Dothideomycetes</taxon>
        <taxon>Pleosporomycetidae</taxon>
        <taxon>Pleosporales</taxon>
        <taxon>Pleosporineae</taxon>
        <taxon>Didymellaceae</taxon>
        <taxon>Macroventuria</taxon>
    </lineage>
</organism>
<dbReference type="EMBL" id="MU006728">
    <property type="protein sequence ID" value="KAF2625007.1"/>
    <property type="molecule type" value="Genomic_DNA"/>
</dbReference>
<evidence type="ECO:0000313" key="1">
    <source>
        <dbReference type="EMBL" id="KAF2625007.1"/>
    </source>
</evidence>
<evidence type="ECO:0000313" key="2">
    <source>
        <dbReference type="Proteomes" id="UP000799754"/>
    </source>
</evidence>